<protein>
    <recommendedName>
        <fullName evidence="2">F-box domain-containing protein</fullName>
    </recommendedName>
</protein>
<organism evidence="3 4">
    <name type="scientific">Gloeophyllum trabeum (strain ATCC 11539 / FP-39264 / Madison 617)</name>
    <name type="common">Brown rot fungus</name>
    <dbReference type="NCBI Taxonomy" id="670483"/>
    <lineage>
        <taxon>Eukaryota</taxon>
        <taxon>Fungi</taxon>
        <taxon>Dikarya</taxon>
        <taxon>Basidiomycota</taxon>
        <taxon>Agaricomycotina</taxon>
        <taxon>Agaricomycetes</taxon>
        <taxon>Gloeophyllales</taxon>
        <taxon>Gloeophyllaceae</taxon>
        <taxon>Gloeophyllum</taxon>
    </lineage>
</organism>
<dbReference type="RefSeq" id="XP_007871187.1">
    <property type="nucleotide sequence ID" value="XM_007872996.1"/>
</dbReference>
<name>S7PSI7_GLOTA</name>
<dbReference type="HOGENOM" id="CLU_771729_0_0_1"/>
<feature type="domain" description="F-box" evidence="2">
    <location>
        <begin position="1"/>
        <end position="60"/>
    </location>
</feature>
<dbReference type="PROSITE" id="PS50181">
    <property type="entry name" value="FBOX"/>
    <property type="match status" value="1"/>
</dbReference>
<evidence type="ECO:0000313" key="4">
    <source>
        <dbReference type="Proteomes" id="UP000030669"/>
    </source>
</evidence>
<dbReference type="Proteomes" id="UP000030669">
    <property type="component" value="Unassembled WGS sequence"/>
</dbReference>
<reference evidence="3 4" key="1">
    <citation type="journal article" date="2012" name="Science">
        <title>The Paleozoic origin of enzymatic lignin decomposition reconstructed from 31 fungal genomes.</title>
        <authorList>
            <person name="Floudas D."/>
            <person name="Binder M."/>
            <person name="Riley R."/>
            <person name="Barry K."/>
            <person name="Blanchette R.A."/>
            <person name="Henrissat B."/>
            <person name="Martinez A.T."/>
            <person name="Otillar R."/>
            <person name="Spatafora J.W."/>
            <person name="Yadav J.S."/>
            <person name="Aerts A."/>
            <person name="Benoit I."/>
            <person name="Boyd A."/>
            <person name="Carlson A."/>
            <person name="Copeland A."/>
            <person name="Coutinho P.M."/>
            <person name="de Vries R.P."/>
            <person name="Ferreira P."/>
            <person name="Findley K."/>
            <person name="Foster B."/>
            <person name="Gaskell J."/>
            <person name="Glotzer D."/>
            <person name="Gorecki P."/>
            <person name="Heitman J."/>
            <person name="Hesse C."/>
            <person name="Hori C."/>
            <person name="Igarashi K."/>
            <person name="Jurgens J.A."/>
            <person name="Kallen N."/>
            <person name="Kersten P."/>
            <person name="Kohler A."/>
            <person name="Kuees U."/>
            <person name="Kumar T.K.A."/>
            <person name="Kuo A."/>
            <person name="LaButti K."/>
            <person name="Larrondo L.F."/>
            <person name="Lindquist E."/>
            <person name="Ling A."/>
            <person name="Lombard V."/>
            <person name="Lucas S."/>
            <person name="Lundell T."/>
            <person name="Martin R."/>
            <person name="McLaughlin D.J."/>
            <person name="Morgenstern I."/>
            <person name="Morin E."/>
            <person name="Murat C."/>
            <person name="Nagy L.G."/>
            <person name="Nolan M."/>
            <person name="Ohm R.A."/>
            <person name="Patyshakuliyeva A."/>
            <person name="Rokas A."/>
            <person name="Ruiz-Duenas F.J."/>
            <person name="Sabat G."/>
            <person name="Salamov A."/>
            <person name="Samejima M."/>
            <person name="Schmutz J."/>
            <person name="Slot J.C."/>
            <person name="St John F."/>
            <person name="Stenlid J."/>
            <person name="Sun H."/>
            <person name="Sun S."/>
            <person name="Syed K."/>
            <person name="Tsang A."/>
            <person name="Wiebenga A."/>
            <person name="Young D."/>
            <person name="Pisabarro A."/>
            <person name="Eastwood D.C."/>
            <person name="Martin F."/>
            <person name="Cullen D."/>
            <person name="Grigoriev I.V."/>
            <person name="Hibbett D.S."/>
        </authorList>
    </citation>
    <scope>NUCLEOTIDE SEQUENCE [LARGE SCALE GENOMIC DNA]</scope>
    <source>
        <strain evidence="3 4">ATCC 11539</strain>
    </source>
</reference>
<gene>
    <name evidence="3" type="ORF">GLOTRDRAFT_134020</name>
</gene>
<keyword evidence="4" id="KW-1185">Reference proteome</keyword>
<dbReference type="EMBL" id="KB469317">
    <property type="protein sequence ID" value="EPQ50352.1"/>
    <property type="molecule type" value="Genomic_DNA"/>
</dbReference>
<dbReference type="KEGG" id="gtr:GLOTRDRAFT_134020"/>
<dbReference type="GeneID" id="19302892"/>
<dbReference type="AlphaFoldDB" id="S7PSI7"/>
<evidence type="ECO:0000256" key="1">
    <source>
        <dbReference type="SAM" id="MobiDB-lite"/>
    </source>
</evidence>
<accession>S7PSI7</accession>
<feature type="region of interest" description="Disordered" evidence="1">
    <location>
        <begin position="298"/>
        <end position="323"/>
    </location>
</feature>
<evidence type="ECO:0000259" key="2">
    <source>
        <dbReference type="PROSITE" id="PS50181"/>
    </source>
</evidence>
<sequence>MPLLALPPELLDAILDHLPAPADLAALALTCASLAALSAPHLSHRVVRAKLSHTRVWARLARAGGARVRSLTVLPERAGDLDRAYAADLELAERIPPFACTAAEGHGQEGHAERLLISAIRAMPALAHFRWLRAPPPALHGAGDVWDTLNALGTLEQLHVLDQPEGAAAPIVRSETFLRIRGLTGLKIRTSALDANVDAGALLGKMLVPARKLATPDPFHPDIDNSLLVSESRVAALAGRSTRRHRATLECRSDFFVLCPGARALDTILSAHTSHPSPFSLLPRRIGASVCSPQTLPSALAHHKHPKPVPVPPLSLSQPKRPPARPVRAVIRALGGGGTQCYDHISESPAPRRQTLDYQ</sequence>
<evidence type="ECO:0000313" key="3">
    <source>
        <dbReference type="EMBL" id="EPQ50352.1"/>
    </source>
</evidence>
<dbReference type="Pfam" id="PF12937">
    <property type="entry name" value="F-box-like"/>
    <property type="match status" value="1"/>
</dbReference>
<proteinExistence type="predicted"/>
<dbReference type="OrthoDB" id="3270296at2759"/>
<dbReference type="InterPro" id="IPR001810">
    <property type="entry name" value="F-box_dom"/>
</dbReference>